<evidence type="ECO:0000313" key="2">
    <source>
        <dbReference type="Proteomes" id="UP001515480"/>
    </source>
</evidence>
<accession>A0AB34JFZ1</accession>
<comment type="caution">
    <text evidence="1">The sequence shown here is derived from an EMBL/GenBank/DDBJ whole genome shotgun (WGS) entry which is preliminary data.</text>
</comment>
<name>A0AB34JFZ1_PRYPA</name>
<reference evidence="1 2" key="1">
    <citation type="journal article" date="2024" name="Science">
        <title>Giant polyketide synthase enzymes in the biosynthesis of giant marine polyether toxins.</title>
        <authorList>
            <person name="Fallon T.R."/>
            <person name="Shende V.V."/>
            <person name="Wierzbicki I.H."/>
            <person name="Pendleton A.L."/>
            <person name="Watervoot N.F."/>
            <person name="Auber R.P."/>
            <person name="Gonzalez D.J."/>
            <person name="Wisecaver J.H."/>
            <person name="Moore B.S."/>
        </authorList>
    </citation>
    <scope>NUCLEOTIDE SEQUENCE [LARGE SCALE GENOMIC DNA]</scope>
    <source>
        <strain evidence="1 2">12B1</strain>
    </source>
</reference>
<proteinExistence type="predicted"/>
<protein>
    <recommendedName>
        <fullName evidence="3">Autophagy protein 5</fullName>
    </recommendedName>
</protein>
<dbReference type="Proteomes" id="UP001515480">
    <property type="component" value="Unassembled WGS sequence"/>
</dbReference>
<keyword evidence="2" id="KW-1185">Reference proteome</keyword>
<evidence type="ECO:0000313" key="1">
    <source>
        <dbReference type="EMBL" id="KAL1520799.1"/>
    </source>
</evidence>
<evidence type="ECO:0008006" key="3">
    <source>
        <dbReference type="Google" id="ProtNLM"/>
    </source>
</evidence>
<gene>
    <name evidence="1" type="ORF">AB1Y20_022363</name>
</gene>
<dbReference type="AlphaFoldDB" id="A0AB34JFZ1"/>
<organism evidence="1 2">
    <name type="scientific">Prymnesium parvum</name>
    <name type="common">Toxic golden alga</name>
    <dbReference type="NCBI Taxonomy" id="97485"/>
    <lineage>
        <taxon>Eukaryota</taxon>
        <taxon>Haptista</taxon>
        <taxon>Haptophyta</taxon>
        <taxon>Prymnesiophyceae</taxon>
        <taxon>Prymnesiales</taxon>
        <taxon>Prymnesiaceae</taxon>
        <taxon>Prymnesium</taxon>
    </lineage>
</organism>
<dbReference type="EMBL" id="JBGBPQ010000008">
    <property type="protein sequence ID" value="KAL1520799.1"/>
    <property type="molecule type" value="Genomic_DNA"/>
</dbReference>
<sequence>MEIMGLRPHKSSAPILCLQSTLTTNASVGAHSHMSAVLQSYDEVIAILLSQQSVKDIRLRVKAAFFGVEWAAAQEKETFTGTINGWKTKGEVLMVRWEGWSRSRQCPLITLKEDSDGEPLEVELLPYNDGRSRPQLVEGQVQQAVRTAADDSDDGDDDEDELKLVTLNTSAPMKPLNITELTWSRLSPDGIKNDERSHERFKPSFPTPLDLKDIISLFFYLYPDPWIEMQLHHTNPKLQGHDKLNAKLSKGELLQFWGYALALALHTSGFPLEKMWSFPSEGNNTQVGAAQVGASFL</sequence>